<organism evidence="4 5">
    <name type="scientific">Calocera viscosa (strain TUFC12733)</name>
    <dbReference type="NCBI Taxonomy" id="1330018"/>
    <lineage>
        <taxon>Eukaryota</taxon>
        <taxon>Fungi</taxon>
        <taxon>Dikarya</taxon>
        <taxon>Basidiomycota</taxon>
        <taxon>Agaricomycotina</taxon>
        <taxon>Dacrymycetes</taxon>
        <taxon>Dacrymycetales</taxon>
        <taxon>Dacrymycetaceae</taxon>
        <taxon>Calocera</taxon>
    </lineage>
</organism>
<dbReference type="InterPro" id="IPR008266">
    <property type="entry name" value="Tyr_kinase_AS"/>
</dbReference>
<dbReference type="STRING" id="1330018.A0A167GGX9"/>
<gene>
    <name evidence="4" type="ORF">CALVIDRAFT_522642</name>
</gene>
<reference evidence="4 5" key="1">
    <citation type="journal article" date="2016" name="Mol. Biol. Evol.">
        <title>Comparative Genomics of Early-Diverging Mushroom-Forming Fungi Provides Insights into the Origins of Lignocellulose Decay Capabilities.</title>
        <authorList>
            <person name="Nagy L.G."/>
            <person name="Riley R."/>
            <person name="Tritt A."/>
            <person name="Adam C."/>
            <person name="Daum C."/>
            <person name="Floudas D."/>
            <person name="Sun H."/>
            <person name="Yadav J.S."/>
            <person name="Pangilinan J."/>
            <person name="Larsson K.H."/>
            <person name="Matsuura K."/>
            <person name="Barry K."/>
            <person name="Labutti K."/>
            <person name="Kuo R."/>
            <person name="Ohm R.A."/>
            <person name="Bhattacharya S.S."/>
            <person name="Shirouzu T."/>
            <person name="Yoshinaga Y."/>
            <person name="Martin F.M."/>
            <person name="Grigoriev I.V."/>
            <person name="Hibbett D.S."/>
        </authorList>
    </citation>
    <scope>NUCLEOTIDE SEQUENCE [LARGE SCALE GENOMIC DNA]</scope>
    <source>
        <strain evidence="4 5">TUFC12733</strain>
    </source>
</reference>
<dbReference type="InterPro" id="IPR000719">
    <property type="entry name" value="Prot_kinase_dom"/>
</dbReference>
<dbReference type="GO" id="GO:0005524">
    <property type="term" value="F:ATP binding"/>
    <property type="evidence" value="ECO:0007669"/>
    <property type="project" value="UniProtKB-KW"/>
</dbReference>
<dbReference type="GO" id="GO:0035556">
    <property type="term" value="P:intracellular signal transduction"/>
    <property type="evidence" value="ECO:0007669"/>
    <property type="project" value="TreeGrafter"/>
</dbReference>
<dbReference type="EMBL" id="KV417339">
    <property type="protein sequence ID" value="KZO90547.1"/>
    <property type="molecule type" value="Genomic_DNA"/>
</dbReference>
<keyword evidence="4" id="KW-0418">Kinase</keyword>
<accession>A0A167GGX9</accession>
<dbReference type="Pfam" id="PF00069">
    <property type="entry name" value="Pkinase"/>
    <property type="match status" value="1"/>
</dbReference>
<dbReference type="Gene3D" id="1.10.510.10">
    <property type="entry name" value="Transferase(Phosphotransferase) domain 1"/>
    <property type="match status" value="1"/>
</dbReference>
<dbReference type="SUPFAM" id="SSF56112">
    <property type="entry name" value="Protein kinase-like (PK-like)"/>
    <property type="match status" value="1"/>
</dbReference>
<evidence type="ECO:0000313" key="5">
    <source>
        <dbReference type="Proteomes" id="UP000076738"/>
    </source>
</evidence>
<dbReference type="AlphaFoldDB" id="A0A167GGX9"/>
<keyword evidence="1" id="KW-0547">Nucleotide-binding</keyword>
<evidence type="ECO:0000256" key="2">
    <source>
        <dbReference type="ARBA" id="ARBA00022840"/>
    </source>
</evidence>
<keyword evidence="5" id="KW-1185">Reference proteome</keyword>
<dbReference type="PANTHER" id="PTHR24346:SF30">
    <property type="entry name" value="MATERNAL EMBRYONIC LEUCINE ZIPPER KINASE"/>
    <property type="match status" value="1"/>
</dbReference>
<sequence>MTKTNGERKFLAMGRTGQVLLDIPTKRVIKLPLYPNDEDYIAYLLNEIACYKKLDAAPHSCVLRFLGYNDSTGAPSLSLPYIETGDLWNYLRGDGKGTINSRRLKWSRQVTMAVCHLHHIHIYHGDLRPVNILVDANQNLLVCDFDAALVGIPGRVFVTPQYSIKPFCRRTCLSLEELAEVDRLCLASVLYFISTGMDPFATFKNDDEWISNYEQGIFPDTSGEPLGDIILGTWREEITDAKEILFRIDSYVDYLDRLEASPIG</sequence>
<dbReference type="PROSITE" id="PS00109">
    <property type="entry name" value="PROTEIN_KINASE_TYR"/>
    <property type="match status" value="1"/>
</dbReference>
<dbReference type="OrthoDB" id="3030888at2759"/>
<dbReference type="GO" id="GO:0005737">
    <property type="term" value="C:cytoplasm"/>
    <property type="evidence" value="ECO:0007669"/>
    <property type="project" value="TreeGrafter"/>
</dbReference>
<name>A0A167GGX9_CALVF</name>
<protein>
    <submittedName>
        <fullName evidence="4">Kinase-like protein</fullName>
    </submittedName>
</protein>
<evidence type="ECO:0000256" key="1">
    <source>
        <dbReference type="ARBA" id="ARBA00022741"/>
    </source>
</evidence>
<dbReference type="Proteomes" id="UP000076738">
    <property type="component" value="Unassembled WGS sequence"/>
</dbReference>
<evidence type="ECO:0000259" key="3">
    <source>
        <dbReference type="PROSITE" id="PS50011"/>
    </source>
</evidence>
<dbReference type="GO" id="GO:0004674">
    <property type="term" value="F:protein serine/threonine kinase activity"/>
    <property type="evidence" value="ECO:0007669"/>
    <property type="project" value="TreeGrafter"/>
</dbReference>
<dbReference type="InterPro" id="IPR011009">
    <property type="entry name" value="Kinase-like_dom_sf"/>
</dbReference>
<keyword evidence="4" id="KW-0808">Transferase</keyword>
<dbReference type="PROSITE" id="PS50011">
    <property type="entry name" value="PROTEIN_KINASE_DOM"/>
    <property type="match status" value="1"/>
</dbReference>
<dbReference type="SMART" id="SM00220">
    <property type="entry name" value="S_TKc"/>
    <property type="match status" value="1"/>
</dbReference>
<proteinExistence type="predicted"/>
<dbReference type="PANTHER" id="PTHR24346">
    <property type="entry name" value="MAP/MICROTUBULE AFFINITY-REGULATING KINASE"/>
    <property type="match status" value="1"/>
</dbReference>
<evidence type="ECO:0000313" key="4">
    <source>
        <dbReference type="EMBL" id="KZO90547.1"/>
    </source>
</evidence>
<keyword evidence="2" id="KW-0067">ATP-binding</keyword>
<feature type="domain" description="Protein kinase" evidence="3">
    <location>
        <begin position="5"/>
        <end position="264"/>
    </location>
</feature>